<keyword evidence="1" id="KW-0433">Leucine-rich repeat</keyword>
<evidence type="ECO:0000313" key="4">
    <source>
        <dbReference type="EMBL" id="KAK9929989.1"/>
    </source>
</evidence>
<dbReference type="PANTHER" id="PTHR47186">
    <property type="entry name" value="LEUCINE-RICH REPEAT-CONTAINING PROTEIN 57"/>
    <property type="match status" value="1"/>
</dbReference>
<comment type="caution">
    <text evidence="4">The sequence shown here is derived from an EMBL/GenBank/DDBJ whole genome shotgun (WGS) entry which is preliminary data.</text>
</comment>
<keyword evidence="5" id="KW-1185">Reference proteome</keyword>
<organism evidence="4 5">
    <name type="scientific">Rubus argutus</name>
    <name type="common">Southern blackberry</name>
    <dbReference type="NCBI Taxonomy" id="59490"/>
    <lineage>
        <taxon>Eukaryota</taxon>
        <taxon>Viridiplantae</taxon>
        <taxon>Streptophyta</taxon>
        <taxon>Embryophyta</taxon>
        <taxon>Tracheophyta</taxon>
        <taxon>Spermatophyta</taxon>
        <taxon>Magnoliopsida</taxon>
        <taxon>eudicotyledons</taxon>
        <taxon>Gunneridae</taxon>
        <taxon>Pentapetalae</taxon>
        <taxon>rosids</taxon>
        <taxon>fabids</taxon>
        <taxon>Rosales</taxon>
        <taxon>Rosaceae</taxon>
        <taxon>Rosoideae</taxon>
        <taxon>Rosoideae incertae sedis</taxon>
        <taxon>Rubus</taxon>
    </lineage>
</organism>
<reference evidence="4 5" key="1">
    <citation type="journal article" date="2023" name="G3 (Bethesda)">
        <title>A chromosome-length genome assembly and annotation of blackberry (Rubus argutus, cv. 'Hillquist').</title>
        <authorList>
            <person name="Bruna T."/>
            <person name="Aryal R."/>
            <person name="Dudchenko O."/>
            <person name="Sargent D.J."/>
            <person name="Mead D."/>
            <person name="Buti M."/>
            <person name="Cavallini A."/>
            <person name="Hytonen T."/>
            <person name="Andres J."/>
            <person name="Pham M."/>
            <person name="Weisz D."/>
            <person name="Mascagni F."/>
            <person name="Usai G."/>
            <person name="Natali L."/>
            <person name="Bassil N."/>
            <person name="Fernandez G.E."/>
            <person name="Lomsadze A."/>
            <person name="Armour M."/>
            <person name="Olukolu B."/>
            <person name="Poorten T."/>
            <person name="Britton C."/>
            <person name="Davik J."/>
            <person name="Ashrafi H."/>
            <person name="Aiden E.L."/>
            <person name="Borodovsky M."/>
            <person name="Worthington M."/>
        </authorList>
    </citation>
    <scope>NUCLEOTIDE SEQUENCE [LARGE SCALE GENOMIC DNA]</scope>
    <source>
        <strain evidence="4">PI 553951</strain>
    </source>
</reference>
<evidence type="ECO:0000259" key="3">
    <source>
        <dbReference type="Pfam" id="PF23598"/>
    </source>
</evidence>
<name>A0AAW1X0Q0_RUBAR</name>
<dbReference type="EMBL" id="JBEDUW010000005">
    <property type="protein sequence ID" value="KAK9929989.1"/>
    <property type="molecule type" value="Genomic_DNA"/>
</dbReference>
<dbReference type="Proteomes" id="UP001457282">
    <property type="component" value="Unassembled WGS sequence"/>
</dbReference>
<accession>A0AAW1X0Q0</accession>
<dbReference type="PANTHER" id="PTHR47186:SF30">
    <property type="entry name" value="EF-HAND DOMAIN-CONTAINING PROTEIN"/>
    <property type="match status" value="1"/>
</dbReference>
<evidence type="ECO:0000256" key="1">
    <source>
        <dbReference type="ARBA" id="ARBA00022614"/>
    </source>
</evidence>
<dbReference type="Gene3D" id="3.80.10.10">
    <property type="entry name" value="Ribonuclease Inhibitor"/>
    <property type="match status" value="1"/>
</dbReference>
<dbReference type="SUPFAM" id="SSF52058">
    <property type="entry name" value="L domain-like"/>
    <property type="match status" value="1"/>
</dbReference>
<proteinExistence type="predicted"/>
<dbReference type="InterPro" id="IPR032675">
    <property type="entry name" value="LRR_dom_sf"/>
</dbReference>
<sequence length="466" mass="52912">MGCKMHDTMHDFVEYLNQNECFTMKPTITHGIETSSANDVTKPPLGDKVRHLTLMFAREGPFPSFISSFVNCEILRTFASFDSRITTIDSNLIRQLKRLRTLNLRDNHIEQLPEEIGDLMHLRNIDLSCNIFRLLPDSVCNLYNLQTLRLDRCKSLAKLPKNMGKLINLKHLHVEFCISMRYLPKGIGSIRNLRILNGHGSACFYCSEHAKSLTFGDLRTMNQLRRLAIFIVGIGEDAASKAEKAELRKKEQLSHLDLYFSGYDDDVGAGLMDALQPPENLESLEIGQYNGSTWPTWMTTSYLTKLTVFHLGYSRHSSALPPLGKLPSLKVIKLMSMDCLREIGREFFGVTDHTCSTSSSSSSSFPSLETLFLGNLSMFEKWELGREAEDSSNSQMSIMPRLSSLHIVECPKLKQLPDFLLQNVPLQNLLIDHCDSFGILPDEFISRITNVTIIQYGVDPFIRDRF</sequence>
<keyword evidence="2" id="KW-0677">Repeat</keyword>
<dbReference type="InterPro" id="IPR003591">
    <property type="entry name" value="Leu-rich_rpt_typical-subtyp"/>
</dbReference>
<evidence type="ECO:0000313" key="5">
    <source>
        <dbReference type="Proteomes" id="UP001457282"/>
    </source>
</evidence>
<dbReference type="PROSITE" id="PS51450">
    <property type="entry name" value="LRR"/>
    <property type="match status" value="1"/>
</dbReference>
<dbReference type="Pfam" id="PF23598">
    <property type="entry name" value="LRR_14"/>
    <property type="match status" value="1"/>
</dbReference>
<protein>
    <recommendedName>
        <fullName evidence="3">Disease resistance R13L4/SHOC-2-like LRR domain-containing protein</fullName>
    </recommendedName>
</protein>
<dbReference type="InterPro" id="IPR055414">
    <property type="entry name" value="LRR_R13L4/SHOC2-like"/>
</dbReference>
<gene>
    <name evidence="4" type="ORF">M0R45_027051</name>
</gene>
<dbReference type="SMART" id="SM00369">
    <property type="entry name" value="LRR_TYP"/>
    <property type="match status" value="2"/>
</dbReference>
<evidence type="ECO:0000256" key="2">
    <source>
        <dbReference type="ARBA" id="ARBA00022737"/>
    </source>
</evidence>
<dbReference type="InterPro" id="IPR001611">
    <property type="entry name" value="Leu-rich_rpt"/>
</dbReference>
<dbReference type="AlphaFoldDB" id="A0AAW1X0Q0"/>
<feature type="domain" description="Disease resistance R13L4/SHOC-2-like LRR" evidence="3">
    <location>
        <begin position="119"/>
        <end position="414"/>
    </location>
</feature>